<proteinExistence type="predicted"/>
<keyword evidence="3" id="KW-1185">Reference proteome</keyword>
<evidence type="ECO:0000256" key="1">
    <source>
        <dbReference type="SAM" id="MobiDB-lite"/>
    </source>
</evidence>
<reference evidence="3" key="1">
    <citation type="journal article" date="2017" name="Nat. Ecol. Evol.">
        <title>Genome expansion and lineage-specific genetic innovations in the forest pathogenic fungi Armillaria.</title>
        <authorList>
            <person name="Sipos G."/>
            <person name="Prasanna A.N."/>
            <person name="Walter M.C."/>
            <person name="O'Connor E."/>
            <person name="Balint B."/>
            <person name="Krizsan K."/>
            <person name="Kiss B."/>
            <person name="Hess J."/>
            <person name="Varga T."/>
            <person name="Slot J."/>
            <person name="Riley R."/>
            <person name="Boka B."/>
            <person name="Rigling D."/>
            <person name="Barry K."/>
            <person name="Lee J."/>
            <person name="Mihaltcheva S."/>
            <person name="LaButti K."/>
            <person name="Lipzen A."/>
            <person name="Waldron R."/>
            <person name="Moloney N.M."/>
            <person name="Sperisen C."/>
            <person name="Kredics L."/>
            <person name="Vagvoelgyi C."/>
            <person name="Patrignani A."/>
            <person name="Fitzpatrick D."/>
            <person name="Nagy I."/>
            <person name="Doyle S."/>
            <person name="Anderson J.B."/>
            <person name="Grigoriev I.V."/>
            <person name="Gueldener U."/>
            <person name="Muensterkoetter M."/>
            <person name="Nagy L.G."/>
        </authorList>
    </citation>
    <scope>NUCLEOTIDE SEQUENCE [LARGE SCALE GENOMIC DNA]</scope>
    <source>
        <strain evidence="3">28-4</strain>
    </source>
</reference>
<dbReference type="AlphaFoldDB" id="A0A2H3CCW9"/>
<organism evidence="2 3">
    <name type="scientific">Armillaria solidipes</name>
    <dbReference type="NCBI Taxonomy" id="1076256"/>
    <lineage>
        <taxon>Eukaryota</taxon>
        <taxon>Fungi</taxon>
        <taxon>Dikarya</taxon>
        <taxon>Basidiomycota</taxon>
        <taxon>Agaricomycotina</taxon>
        <taxon>Agaricomycetes</taxon>
        <taxon>Agaricomycetidae</taxon>
        <taxon>Agaricales</taxon>
        <taxon>Marasmiineae</taxon>
        <taxon>Physalacriaceae</taxon>
        <taxon>Armillaria</taxon>
    </lineage>
</organism>
<feature type="region of interest" description="Disordered" evidence="1">
    <location>
        <begin position="1"/>
        <end position="25"/>
    </location>
</feature>
<feature type="region of interest" description="Disordered" evidence="1">
    <location>
        <begin position="48"/>
        <end position="73"/>
    </location>
</feature>
<gene>
    <name evidence="2" type="ORF">ARMSODRAFT_481302</name>
</gene>
<evidence type="ECO:0000313" key="3">
    <source>
        <dbReference type="Proteomes" id="UP000218334"/>
    </source>
</evidence>
<feature type="compositionally biased region" description="Low complexity" evidence="1">
    <location>
        <begin position="16"/>
        <end position="25"/>
    </location>
</feature>
<protein>
    <submittedName>
        <fullName evidence="2">Uncharacterized protein</fullName>
    </submittedName>
</protein>
<dbReference type="EMBL" id="KZ293418">
    <property type="protein sequence ID" value="PBK74617.1"/>
    <property type="molecule type" value="Genomic_DNA"/>
</dbReference>
<sequence>MGEGCLHSGEKDPVASRWSSSPQSPWPIYVLSRSYCCYSDRIRRCLNPTPAPKKRHEPSSSKVPAVSNRNLLD</sequence>
<name>A0A2H3CCW9_9AGAR</name>
<evidence type="ECO:0000313" key="2">
    <source>
        <dbReference type="EMBL" id="PBK74617.1"/>
    </source>
</evidence>
<accession>A0A2H3CCW9</accession>
<dbReference type="Proteomes" id="UP000218334">
    <property type="component" value="Unassembled WGS sequence"/>
</dbReference>